<feature type="region of interest" description="Disordered" evidence="1">
    <location>
        <begin position="1"/>
        <end position="62"/>
    </location>
</feature>
<comment type="caution">
    <text evidence="2">The sequence shown here is derived from an EMBL/GenBank/DDBJ whole genome shotgun (WGS) entry which is preliminary data.</text>
</comment>
<gene>
    <name evidence="2" type="ORF">Enr8_12140</name>
</gene>
<organism evidence="2 3">
    <name type="scientific">Blastopirellula retiformator</name>
    <dbReference type="NCBI Taxonomy" id="2527970"/>
    <lineage>
        <taxon>Bacteria</taxon>
        <taxon>Pseudomonadati</taxon>
        <taxon>Planctomycetota</taxon>
        <taxon>Planctomycetia</taxon>
        <taxon>Pirellulales</taxon>
        <taxon>Pirellulaceae</taxon>
        <taxon>Blastopirellula</taxon>
    </lineage>
</organism>
<name>A0A5C5VNM0_9BACT</name>
<feature type="compositionally biased region" description="Polar residues" evidence="1">
    <location>
        <begin position="25"/>
        <end position="40"/>
    </location>
</feature>
<evidence type="ECO:0000313" key="3">
    <source>
        <dbReference type="Proteomes" id="UP000318878"/>
    </source>
</evidence>
<proteinExistence type="predicted"/>
<reference evidence="2 3" key="1">
    <citation type="submission" date="2019-02" db="EMBL/GenBank/DDBJ databases">
        <title>Deep-cultivation of Planctomycetes and their phenomic and genomic characterization uncovers novel biology.</title>
        <authorList>
            <person name="Wiegand S."/>
            <person name="Jogler M."/>
            <person name="Boedeker C."/>
            <person name="Pinto D."/>
            <person name="Vollmers J."/>
            <person name="Rivas-Marin E."/>
            <person name="Kohn T."/>
            <person name="Peeters S.H."/>
            <person name="Heuer A."/>
            <person name="Rast P."/>
            <person name="Oberbeckmann S."/>
            <person name="Bunk B."/>
            <person name="Jeske O."/>
            <person name="Meyerdierks A."/>
            <person name="Storesund J.E."/>
            <person name="Kallscheuer N."/>
            <person name="Luecker S."/>
            <person name="Lage O.M."/>
            <person name="Pohl T."/>
            <person name="Merkel B.J."/>
            <person name="Hornburger P."/>
            <person name="Mueller R.-W."/>
            <person name="Bruemmer F."/>
            <person name="Labrenz M."/>
            <person name="Spormann A.M."/>
            <person name="Op Den Camp H."/>
            <person name="Overmann J."/>
            <person name="Amann R."/>
            <person name="Jetten M.S.M."/>
            <person name="Mascher T."/>
            <person name="Medema M.H."/>
            <person name="Devos D.P."/>
            <person name="Kaster A.-K."/>
            <person name="Ovreas L."/>
            <person name="Rohde M."/>
            <person name="Galperin M.Y."/>
            <person name="Jogler C."/>
        </authorList>
    </citation>
    <scope>NUCLEOTIDE SEQUENCE [LARGE SCALE GENOMIC DNA]</scope>
    <source>
        <strain evidence="2 3">Enr8</strain>
    </source>
</reference>
<dbReference type="AlphaFoldDB" id="A0A5C5VNM0"/>
<accession>A0A5C5VNM0</accession>
<protein>
    <submittedName>
        <fullName evidence="2">Uncharacterized protein</fullName>
    </submittedName>
</protein>
<dbReference type="EMBL" id="SJPF01000001">
    <property type="protein sequence ID" value="TWT39515.1"/>
    <property type="molecule type" value="Genomic_DNA"/>
</dbReference>
<dbReference type="OrthoDB" id="286899at2"/>
<evidence type="ECO:0000313" key="2">
    <source>
        <dbReference type="EMBL" id="TWT39515.1"/>
    </source>
</evidence>
<dbReference type="Proteomes" id="UP000318878">
    <property type="component" value="Unassembled WGS sequence"/>
</dbReference>
<feature type="compositionally biased region" description="Basic and acidic residues" evidence="1">
    <location>
        <begin position="52"/>
        <end position="62"/>
    </location>
</feature>
<evidence type="ECO:0000256" key="1">
    <source>
        <dbReference type="SAM" id="MobiDB-lite"/>
    </source>
</evidence>
<keyword evidence="3" id="KW-1185">Reference proteome</keyword>
<sequence length="62" mass="6962">MPGTYDIQIEGFEGEDMPVSEPGQPASQRKQILPAQYNSKSKLDPLTVNQGDRPKQKNFELN</sequence>
<dbReference type="RefSeq" id="WP_146429683.1">
    <property type="nucleotide sequence ID" value="NZ_SJPF01000001.1"/>
</dbReference>